<dbReference type="Proteomes" id="UP000637906">
    <property type="component" value="Unassembled WGS sequence"/>
</dbReference>
<dbReference type="Pfam" id="PF01975">
    <property type="entry name" value="SurE"/>
    <property type="match status" value="1"/>
</dbReference>
<evidence type="ECO:0000256" key="3">
    <source>
        <dbReference type="ARBA" id="ARBA00022490"/>
    </source>
</evidence>
<dbReference type="GO" id="GO:0004309">
    <property type="term" value="F:exopolyphosphatase activity"/>
    <property type="evidence" value="ECO:0007669"/>
    <property type="project" value="TreeGrafter"/>
</dbReference>
<feature type="domain" description="Survival protein SurE-like phosphatase/nucleotidase" evidence="8">
    <location>
        <begin position="3"/>
        <end position="185"/>
    </location>
</feature>
<organism evidence="9 10">
    <name type="scientific">Candidatus Mesenet longicola</name>
    <dbReference type="NCBI Taxonomy" id="1892558"/>
    <lineage>
        <taxon>Bacteria</taxon>
        <taxon>Pseudomonadati</taxon>
        <taxon>Pseudomonadota</taxon>
        <taxon>Alphaproteobacteria</taxon>
        <taxon>Rickettsiales</taxon>
        <taxon>Anaplasmataceae</taxon>
        <taxon>Candidatus Mesenet</taxon>
    </lineage>
</organism>
<dbReference type="GO" id="GO:0046872">
    <property type="term" value="F:metal ion binding"/>
    <property type="evidence" value="ECO:0007669"/>
    <property type="project" value="UniProtKB-UniRule"/>
</dbReference>
<comment type="cofactor">
    <cofactor evidence="7">
        <name>a divalent metal cation</name>
        <dbReference type="ChEBI" id="CHEBI:60240"/>
    </cofactor>
    <text evidence="7">Binds 1 divalent metal cation per subunit.</text>
</comment>
<evidence type="ECO:0000313" key="10">
    <source>
        <dbReference type="Proteomes" id="UP000637906"/>
    </source>
</evidence>
<comment type="caution">
    <text evidence="9">The sequence shown here is derived from an EMBL/GenBank/DDBJ whole genome shotgun (WGS) entry which is preliminary data.</text>
</comment>
<dbReference type="GO" id="GO:0000166">
    <property type="term" value="F:nucleotide binding"/>
    <property type="evidence" value="ECO:0007669"/>
    <property type="project" value="UniProtKB-KW"/>
</dbReference>
<feature type="binding site" evidence="7">
    <location>
        <position position="94"/>
    </location>
    <ligand>
        <name>a divalent metal cation</name>
        <dbReference type="ChEBI" id="CHEBI:60240"/>
    </ligand>
</feature>
<dbReference type="AlphaFoldDB" id="A0A8J3MME0"/>
<evidence type="ECO:0000256" key="4">
    <source>
        <dbReference type="ARBA" id="ARBA00022723"/>
    </source>
</evidence>
<evidence type="ECO:0000256" key="5">
    <source>
        <dbReference type="ARBA" id="ARBA00022741"/>
    </source>
</evidence>
<name>A0A8J3MME0_9RICK</name>
<evidence type="ECO:0000259" key="8">
    <source>
        <dbReference type="Pfam" id="PF01975"/>
    </source>
</evidence>
<feature type="binding site" evidence="7">
    <location>
        <position position="42"/>
    </location>
    <ligand>
        <name>a divalent metal cation</name>
        <dbReference type="ChEBI" id="CHEBI:60240"/>
    </ligand>
</feature>
<protein>
    <recommendedName>
        <fullName evidence="7">5'-nucleotidase SurE</fullName>
        <ecNumber evidence="7">3.1.3.5</ecNumber>
    </recommendedName>
    <alternativeName>
        <fullName evidence="7">Nucleoside 5'-monophosphate phosphohydrolase</fullName>
    </alternativeName>
</protein>
<keyword evidence="5 7" id="KW-0547">Nucleotide-binding</keyword>
<dbReference type="NCBIfam" id="NF001490">
    <property type="entry name" value="PRK00346.1-4"/>
    <property type="match status" value="1"/>
</dbReference>
<comment type="function">
    <text evidence="7">Nucleotidase that shows phosphatase activity on nucleoside 5'-monophosphates.</text>
</comment>
<dbReference type="PANTHER" id="PTHR30457">
    <property type="entry name" value="5'-NUCLEOTIDASE SURE"/>
    <property type="match status" value="1"/>
</dbReference>
<dbReference type="GO" id="GO:0008254">
    <property type="term" value="F:3'-nucleotidase activity"/>
    <property type="evidence" value="ECO:0007669"/>
    <property type="project" value="TreeGrafter"/>
</dbReference>
<dbReference type="HAMAP" id="MF_00060">
    <property type="entry name" value="SurE"/>
    <property type="match status" value="1"/>
</dbReference>
<evidence type="ECO:0000313" key="9">
    <source>
        <dbReference type="EMBL" id="GHM59839.1"/>
    </source>
</evidence>
<comment type="subcellular location">
    <subcellularLocation>
        <location evidence="7">Cytoplasm</location>
    </subcellularLocation>
</comment>
<keyword evidence="4 7" id="KW-0479">Metal-binding</keyword>
<keyword evidence="6 7" id="KW-0378">Hydrolase</keyword>
<feature type="binding site" evidence="7">
    <location>
        <position position="9"/>
    </location>
    <ligand>
        <name>a divalent metal cation</name>
        <dbReference type="ChEBI" id="CHEBI:60240"/>
    </ligand>
</feature>
<dbReference type="PANTHER" id="PTHR30457:SF12">
    <property type="entry name" value="5'_3'-NUCLEOTIDASE SURE"/>
    <property type="match status" value="1"/>
</dbReference>
<proteinExistence type="inferred from homology"/>
<accession>A0A8J3MME0</accession>
<reference evidence="9 10" key="1">
    <citation type="journal article" date="2021" name="Microb. Ecol.">
        <title>Candidatus Mesenet longicola: Novel Endosymbionts of Brontispa longissima that Induce Cytoplasmic Incompatibility.</title>
        <authorList>
            <person name="Takano S."/>
            <person name="Gotoh Y."/>
            <person name="Hayashi T."/>
        </authorList>
    </citation>
    <scope>NUCLEOTIDE SEQUENCE [LARGE SCALE GENOMIC DNA]</scope>
    <source>
        <strain evidence="9">L5</strain>
    </source>
</reference>
<dbReference type="NCBIfam" id="TIGR00087">
    <property type="entry name" value="surE"/>
    <property type="match status" value="1"/>
</dbReference>
<dbReference type="GO" id="GO:0008253">
    <property type="term" value="F:5'-nucleotidase activity"/>
    <property type="evidence" value="ECO:0007669"/>
    <property type="project" value="UniProtKB-UniRule"/>
</dbReference>
<comment type="similarity">
    <text evidence="2 7">Belongs to the SurE nucleotidase family.</text>
</comment>
<dbReference type="InterPro" id="IPR002828">
    <property type="entry name" value="SurE-like_Pase/nucleotidase"/>
</dbReference>
<dbReference type="EC" id="3.1.3.5" evidence="7"/>
<comment type="catalytic activity">
    <reaction evidence="1 7">
        <text>a ribonucleoside 5'-phosphate + H2O = a ribonucleoside + phosphate</text>
        <dbReference type="Rhea" id="RHEA:12484"/>
        <dbReference type="ChEBI" id="CHEBI:15377"/>
        <dbReference type="ChEBI" id="CHEBI:18254"/>
        <dbReference type="ChEBI" id="CHEBI:43474"/>
        <dbReference type="ChEBI" id="CHEBI:58043"/>
        <dbReference type="EC" id="3.1.3.5"/>
    </reaction>
</comment>
<dbReference type="SUPFAM" id="SSF64167">
    <property type="entry name" value="SurE-like"/>
    <property type="match status" value="1"/>
</dbReference>
<feature type="binding site" evidence="7">
    <location>
        <position position="8"/>
    </location>
    <ligand>
        <name>a divalent metal cation</name>
        <dbReference type="ChEBI" id="CHEBI:60240"/>
    </ligand>
</feature>
<keyword evidence="10" id="KW-1185">Reference proteome</keyword>
<keyword evidence="3 7" id="KW-0963">Cytoplasm</keyword>
<dbReference type="EMBL" id="BNGU01000039">
    <property type="protein sequence ID" value="GHM59839.1"/>
    <property type="molecule type" value="Genomic_DNA"/>
</dbReference>
<dbReference type="Gene3D" id="3.40.1210.10">
    <property type="entry name" value="Survival protein SurE-like phosphatase/nucleotidase"/>
    <property type="match status" value="1"/>
</dbReference>
<evidence type="ECO:0000256" key="7">
    <source>
        <dbReference type="HAMAP-Rule" id="MF_00060"/>
    </source>
</evidence>
<dbReference type="InterPro" id="IPR036523">
    <property type="entry name" value="SurE-like_sf"/>
</dbReference>
<dbReference type="InterPro" id="IPR030048">
    <property type="entry name" value="SurE"/>
</dbReference>
<sequence>MKVLLTNDDGFGSAGITLLYEIVSELKFVSEIWIAAPSVDMSGCSRSLSLRKPIQVNCLGERKYTVDGTPAECVILALNRIMDKKPDLILSGINHGLNVGNDVSYSGTIAAAMEGATSLIPSIALSQAYSSDRSKIKWESAKSFAPNIIGKLIEVGWPKNAVINVNFPAEKVLGIKFIEQGQYKMDSNASCIESIGDNNSYVIRGDRVLIGSGDVDMVSKGFITITALKLDFTDYDGLKSIESAFKKAQI</sequence>
<gene>
    <name evidence="7 9" type="primary">surE</name>
    <name evidence="9" type="ORF">sL5_08320</name>
</gene>
<evidence type="ECO:0000256" key="6">
    <source>
        <dbReference type="ARBA" id="ARBA00022801"/>
    </source>
</evidence>
<evidence type="ECO:0000256" key="1">
    <source>
        <dbReference type="ARBA" id="ARBA00000815"/>
    </source>
</evidence>
<evidence type="ECO:0000256" key="2">
    <source>
        <dbReference type="ARBA" id="ARBA00011062"/>
    </source>
</evidence>
<dbReference type="GO" id="GO:0005737">
    <property type="term" value="C:cytoplasm"/>
    <property type="evidence" value="ECO:0007669"/>
    <property type="project" value="UniProtKB-SubCell"/>
</dbReference>